<dbReference type="EMBL" id="PGOL01038397">
    <property type="protein sequence ID" value="PKI18412.1"/>
    <property type="molecule type" value="Genomic_DNA"/>
</dbReference>
<organism evidence="2 3">
    <name type="scientific">Punica granatum</name>
    <name type="common">Pomegranate</name>
    <dbReference type="NCBI Taxonomy" id="22663"/>
    <lineage>
        <taxon>Eukaryota</taxon>
        <taxon>Viridiplantae</taxon>
        <taxon>Streptophyta</taxon>
        <taxon>Embryophyta</taxon>
        <taxon>Tracheophyta</taxon>
        <taxon>Spermatophyta</taxon>
        <taxon>Magnoliopsida</taxon>
        <taxon>eudicotyledons</taxon>
        <taxon>Gunneridae</taxon>
        <taxon>Pentapetalae</taxon>
        <taxon>rosids</taxon>
        <taxon>malvids</taxon>
        <taxon>Myrtales</taxon>
        <taxon>Lythraceae</taxon>
        <taxon>Punica</taxon>
    </lineage>
</organism>
<keyword evidence="3" id="KW-1185">Reference proteome</keyword>
<feature type="non-terminal residue" evidence="2">
    <location>
        <position position="92"/>
    </location>
</feature>
<feature type="domain" description="Cytochrome b5 heme-binding" evidence="1">
    <location>
        <begin position="3"/>
        <end position="31"/>
    </location>
</feature>
<dbReference type="InterPro" id="IPR036400">
    <property type="entry name" value="Cyt_B5-like_heme/steroid_sf"/>
</dbReference>
<dbReference type="InterPro" id="IPR001199">
    <property type="entry name" value="Cyt_B5-like_heme/steroid-bd"/>
</dbReference>
<dbReference type="Gene3D" id="3.10.120.10">
    <property type="entry name" value="Cytochrome b5-like heme/steroid binding domain"/>
    <property type="match status" value="1"/>
</dbReference>
<evidence type="ECO:0000313" key="2">
    <source>
        <dbReference type="EMBL" id="PKI18412.1"/>
    </source>
</evidence>
<dbReference type="PRINTS" id="PR00363">
    <property type="entry name" value="CYTOCHROMEB5"/>
</dbReference>
<protein>
    <recommendedName>
        <fullName evidence="1">Cytochrome b5 heme-binding domain-containing protein</fullName>
    </recommendedName>
</protein>
<dbReference type="Pfam" id="PF00173">
    <property type="entry name" value="Cyt-b5"/>
    <property type="match status" value="1"/>
</dbReference>
<dbReference type="STRING" id="22663.A0A2I0HF32"/>
<gene>
    <name evidence="2" type="ORF">CRG98_049314</name>
</gene>
<name>A0A2I0HF32_PUNGR</name>
<proteinExistence type="predicted"/>
<evidence type="ECO:0000259" key="1">
    <source>
        <dbReference type="Pfam" id="PF00173"/>
    </source>
</evidence>
<evidence type="ECO:0000313" key="3">
    <source>
        <dbReference type="Proteomes" id="UP000233551"/>
    </source>
</evidence>
<dbReference type="Proteomes" id="UP000233551">
    <property type="component" value="Unassembled WGS sequence"/>
</dbReference>
<dbReference type="SUPFAM" id="SSF55856">
    <property type="entry name" value="Cytochrome b5-like heme/steroid binding domain"/>
    <property type="match status" value="1"/>
</dbReference>
<reference evidence="2 3" key="1">
    <citation type="submission" date="2017-11" db="EMBL/GenBank/DDBJ databases">
        <title>De-novo sequencing of pomegranate (Punica granatum L.) genome.</title>
        <authorList>
            <person name="Akparov Z."/>
            <person name="Amiraslanov A."/>
            <person name="Hajiyeva S."/>
            <person name="Abbasov M."/>
            <person name="Kaur K."/>
            <person name="Hamwieh A."/>
            <person name="Solovyev V."/>
            <person name="Salamov A."/>
            <person name="Braich B."/>
            <person name="Kosarev P."/>
            <person name="Mahmoud A."/>
            <person name="Hajiyev E."/>
            <person name="Babayeva S."/>
            <person name="Izzatullayeva V."/>
            <person name="Mammadov A."/>
            <person name="Mammadov A."/>
            <person name="Sharifova S."/>
            <person name="Ojaghi J."/>
            <person name="Eynullazada K."/>
            <person name="Bayramov B."/>
            <person name="Abdulazimova A."/>
            <person name="Shahmuradov I."/>
        </authorList>
    </citation>
    <scope>NUCLEOTIDE SEQUENCE [LARGE SCALE GENOMIC DNA]</scope>
    <source>
        <strain evidence="3">cv. AG2017</strain>
        <tissue evidence="2">Leaf</tissue>
    </source>
</reference>
<accession>A0A2I0HF32</accession>
<comment type="caution">
    <text evidence="2">The sequence shown here is derived from an EMBL/GenBank/DDBJ whole genome shotgun (WGS) entry which is preliminary data.</text>
</comment>
<dbReference type="AlphaFoldDB" id="A0A2I0HF32"/>
<feature type="non-terminal residue" evidence="2">
    <location>
        <position position="1"/>
    </location>
</feature>
<sequence length="92" mass="9907">INAGTDCTEEFDAIHSDKAKKLLEQYRIGELITTGYNSDSSSGSSSSDGLVKGVQPIKEAVGPARRVALRPGEKIQCKLVSKTSISHDVRIF</sequence>